<dbReference type="InterPro" id="IPR003034">
    <property type="entry name" value="SAP_dom"/>
</dbReference>
<sequence length="1036" mass="115280">MTDESGQSYISVLDSNHSLDSPPNIDEASIQKSMDKNKESLKVKLMLRRPISQLVEQGIIPPLKTSPVFYEQSKKLERARMGDFLKHKIQRRPDRQLLIEQHILEDTTVSPSLHDKQRQLKKARLADDLNDRLSHRPGPLELVKGNILLTDERFAQAVKEGQIQFKATSEGEAVKHPPPRFVLDESSSDDAASPPQDSLQTDKEVTSDCSVTLINHESPTSASILLSSSPASVILSPPSVSQQTYSIRSLTPASVVTTIASVASATPVSPSNCAPLNIKSANKQVTSSGLAENCVNLSSKELPSAGIVPKSRKKSKSKAQPKTKTIKFHEYKGPPNAQKKQCSTSDSSESSYELLLKQQQLFLQWQLEWQQKYPQIILPAAQKPNSDQTQGTNPHNFNTSQIQNLSQTPLILTQNRNSVYSNCDVGNNGSNPFNVATVLSTSNGLQVPSKSISKLEDMKVSDLKIELKKRNLPVSGAKPQLIERLKPFFDDTGNQKKSINVIVSNGVVVKSNANVSKTNEHLSEISSEKSEKPELNSQSDSQSSKESTENSPLPMEVDATALMSHVEVDTIENNNGDELLLLQQKRIEELQKELQRSQLQLHIHNPPVYSNQPQSVAIPFTTIATPQIQFVSTPAQTDDSKSSDSRSLQRQLLQQHLQQKLQQQTSPLQTLISTGNASAADQLQQQIIQIFKQIKHLLFMLNKNERIHCRTLFNTNLLHRGIVYRSVCTDTFSMFIICRATSLPNFSSLVEKNESTEKLDSKPPPDYDEATKNNFIPTKSEAKSNSKCRIKKKSFKSQAVDDVLEILIKNGELPPSAAQEPATPTTPEKMSIKNKQSVSQCQGSQKPQIDECDLKPSDVQNDFNIDFDFSMELQELADSMDFSSLVNEGENKVLQNVDETMNSKLVESSTSNTPGSELSLSEFIDFQESSMNVDEAEWLRDMVMPLHTNNNAGEELKRKNFVVSNNNLNLRCQQVGNSKREPSLSTENGDHDPLLANSIVDSSRTDPLIDLFFDENDYKPCNDIGVLVWEKCDFTV</sequence>
<dbReference type="OrthoDB" id="197676at2759"/>
<dbReference type="InterPro" id="IPR043451">
    <property type="entry name" value="Myocardin-like"/>
</dbReference>
<dbReference type="GO" id="GO:0005634">
    <property type="term" value="C:nucleus"/>
    <property type="evidence" value="ECO:0007669"/>
    <property type="project" value="UniProtKB-SubCell"/>
</dbReference>
<dbReference type="STRING" id="299467.A0A443ST55"/>
<evidence type="ECO:0000256" key="6">
    <source>
        <dbReference type="ARBA" id="ARBA00023242"/>
    </source>
</evidence>
<dbReference type="SUPFAM" id="SSF68906">
    <property type="entry name" value="SAP domain"/>
    <property type="match status" value="1"/>
</dbReference>
<feature type="region of interest" description="Disordered" evidence="8">
    <location>
        <begin position="517"/>
        <end position="552"/>
    </location>
</feature>
<evidence type="ECO:0000313" key="10">
    <source>
        <dbReference type="EMBL" id="RWS30662.1"/>
    </source>
</evidence>
<feature type="compositionally biased region" description="Basic and acidic residues" evidence="8">
    <location>
        <begin position="754"/>
        <end position="771"/>
    </location>
</feature>
<evidence type="ECO:0000256" key="7">
    <source>
        <dbReference type="PROSITE-ProRule" id="PRU00401"/>
    </source>
</evidence>
<keyword evidence="4" id="KW-0175">Coiled coil</keyword>
<feature type="repeat" description="RPEL" evidence="7">
    <location>
        <begin position="127"/>
        <end position="152"/>
    </location>
</feature>
<protein>
    <submittedName>
        <fullName evidence="10">MKL/myocardin-like protein 2</fullName>
    </submittedName>
</protein>
<dbReference type="PANTHER" id="PTHR22793:SF12">
    <property type="entry name" value="MYOCARDIN-RELATED TRANSCRIPTION FACTOR, ISOFORM H"/>
    <property type="match status" value="1"/>
</dbReference>
<evidence type="ECO:0000256" key="3">
    <source>
        <dbReference type="ARBA" id="ARBA00023015"/>
    </source>
</evidence>
<organism evidence="10 11">
    <name type="scientific">Leptotrombidium deliense</name>
    <dbReference type="NCBI Taxonomy" id="299467"/>
    <lineage>
        <taxon>Eukaryota</taxon>
        <taxon>Metazoa</taxon>
        <taxon>Ecdysozoa</taxon>
        <taxon>Arthropoda</taxon>
        <taxon>Chelicerata</taxon>
        <taxon>Arachnida</taxon>
        <taxon>Acari</taxon>
        <taxon>Acariformes</taxon>
        <taxon>Trombidiformes</taxon>
        <taxon>Prostigmata</taxon>
        <taxon>Anystina</taxon>
        <taxon>Parasitengona</taxon>
        <taxon>Trombiculoidea</taxon>
        <taxon>Trombiculidae</taxon>
        <taxon>Leptotrombidium</taxon>
    </lineage>
</organism>
<dbReference type="VEuPathDB" id="VectorBase:LDEU001383"/>
<dbReference type="Pfam" id="PF02037">
    <property type="entry name" value="SAP"/>
    <property type="match status" value="1"/>
</dbReference>
<feature type="compositionally biased region" description="Polar residues" evidence="8">
    <location>
        <begin position="822"/>
        <end position="847"/>
    </location>
</feature>
<dbReference type="Gene3D" id="1.10.720.30">
    <property type="entry name" value="SAP domain"/>
    <property type="match status" value="1"/>
</dbReference>
<keyword evidence="11" id="KW-1185">Reference proteome</keyword>
<evidence type="ECO:0000256" key="5">
    <source>
        <dbReference type="ARBA" id="ARBA00023163"/>
    </source>
</evidence>
<feature type="region of interest" description="Disordered" evidence="8">
    <location>
        <begin position="754"/>
        <end position="773"/>
    </location>
</feature>
<feature type="region of interest" description="Disordered" evidence="8">
    <location>
        <begin position="812"/>
        <end position="857"/>
    </location>
</feature>
<feature type="region of interest" description="Disordered" evidence="8">
    <location>
        <begin position="1"/>
        <end position="33"/>
    </location>
</feature>
<evidence type="ECO:0000259" key="9">
    <source>
        <dbReference type="PROSITE" id="PS50800"/>
    </source>
</evidence>
<feature type="compositionally biased region" description="Basic and acidic residues" evidence="8">
    <location>
        <begin position="518"/>
        <end position="534"/>
    </location>
</feature>
<dbReference type="PROSITE" id="PS50800">
    <property type="entry name" value="SAP"/>
    <property type="match status" value="1"/>
</dbReference>
<feature type="domain" description="SAP" evidence="9">
    <location>
        <begin position="455"/>
        <end position="489"/>
    </location>
</feature>
<dbReference type="PROSITE" id="PS51073">
    <property type="entry name" value="RPEL"/>
    <property type="match status" value="3"/>
</dbReference>
<evidence type="ECO:0000256" key="2">
    <source>
        <dbReference type="ARBA" id="ARBA00022737"/>
    </source>
</evidence>
<dbReference type="PANTHER" id="PTHR22793">
    <property type="entry name" value="MYOCARDIN-RELATED TRANSCRIPTION FACTOR-RELATED"/>
    <property type="match status" value="1"/>
</dbReference>
<name>A0A443ST55_9ACAR</name>
<evidence type="ECO:0000256" key="4">
    <source>
        <dbReference type="ARBA" id="ARBA00023054"/>
    </source>
</evidence>
<dbReference type="Gene3D" id="6.10.150.10">
    <property type="match status" value="1"/>
</dbReference>
<keyword evidence="3" id="KW-0805">Transcription regulation</keyword>
<feature type="repeat" description="RPEL" evidence="7">
    <location>
        <begin position="39"/>
        <end position="64"/>
    </location>
</feature>
<dbReference type="GO" id="GO:0045944">
    <property type="term" value="P:positive regulation of transcription by RNA polymerase II"/>
    <property type="evidence" value="ECO:0007669"/>
    <property type="project" value="TreeGrafter"/>
</dbReference>
<dbReference type="AlphaFoldDB" id="A0A443ST55"/>
<keyword evidence="2" id="KW-0677">Repeat</keyword>
<dbReference type="SMART" id="SM00707">
    <property type="entry name" value="RPEL"/>
    <property type="match status" value="3"/>
</dbReference>
<feature type="region of interest" description="Disordered" evidence="8">
    <location>
        <begin position="305"/>
        <end position="344"/>
    </location>
</feature>
<dbReference type="Gene3D" id="6.10.140.2040">
    <property type="match status" value="1"/>
</dbReference>
<dbReference type="InterPro" id="IPR004018">
    <property type="entry name" value="RPEL_repeat"/>
</dbReference>
<dbReference type="InterPro" id="IPR036361">
    <property type="entry name" value="SAP_dom_sf"/>
</dbReference>
<proteinExistence type="predicted"/>
<feature type="compositionally biased region" description="Low complexity" evidence="8">
    <location>
        <begin position="536"/>
        <end position="551"/>
    </location>
</feature>
<dbReference type="GO" id="GO:0003713">
    <property type="term" value="F:transcription coactivator activity"/>
    <property type="evidence" value="ECO:0007669"/>
    <property type="project" value="TreeGrafter"/>
</dbReference>
<evidence type="ECO:0000256" key="1">
    <source>
        <dbReference type="ARBA" id="ARBA00004123"/>
    </source>
</evidence>
<gene>
    <name evidence="10" type="ORF">B4U80_05074</name>
</gene>
<comment type="subcellular location">
    <subcellularLocation>
        <location evidence="1">Nucleus</location>
    </subcellularLocation>
</comment>
<dbReference type="SMART" id="SM00513">
    <property type="entry name" value="SAP"/>
    <property type="match status" value="1"/>
</dbReference>
<dbReference type="Pfam" id="PF02755">
    <property type="entry name" value="RPEL"/>
    <property type="match status" value="2"/>
</dbReference>
<dbReference type="EMBL" id="NCKV01000427">
    <property type="protein sequence ID" value="RWS30662.1"/>
    <property type="molecule type" value="Genomic_DNA"/>
</dbReference>
<feature type="compositionally biased region" description="Basic residues" evidence="8">
    <location>
        <begin position="310"/>
        <end position="326"/>
    </location>
</feature>
<reference evidence="10 11" key="1">
    <citation type="journal article" date="2018" name="Gigascience">
        <title>Genomes of trombidid mites reveal novel predicted allergens and laterally-transferred genes associated with secondary metabolism.</title>
        <authorList>
            <person name="Dong X."/>
            <person name="Chaisiri K."/>
            <person name="Xia D."/>
            <person name="Armstrong S.D."/>
            <person name="Fang Y."/>
            <person name="Donnelly M.J."/>
            <person name="Kadowaki T."/>
            <person name="McGarry J.W."/>
            <person name="Darby A.C."/>
            <person name="Makepeace B.L."/>
        </authorList>
    </citation>
    <scope>NUCLEOTIDE SEQUENCE [LARGE SCALE GENOMIC DNA]</scope>
    <source>
        <strain evidence="10">UoL-UT</strain>
    </source>
</reference>
<evidence type="ECO:0000256" key="8">
    <source>
        <dbReference type="SAM" id="MobiDB-lite"/>
    </source>
</evidence>
<feature type="region of interest" description="Disordered" evidence="8">
    <location>
        <begin position="168"/>
        <end position="205"/>
    </location>
</feature>
<feature type="repeat" description="RPEL" evidence="7">
    <location>
        <begin position="83"/>
        <end position="108"/>
    </location>
</feature>
<comment type="caution">
    <text evidence="10">The sequence shown here is derived from an EMBL/GenBank/DDBJ whole genome shotgun (WGS) entry which is preliminary data.</text>
</comment>
<feature type="compositionally biased region" description="Low complexity" evidence="8">
    <location>
        <begin position="189"/>
        <end position="198"/>
    </location>
</feature>
<keyword evidence="5" id="KW-0804">Transcription</keyword>
<dbReference type="Proteomes" id="UP000288716">
    <property type="component" value="Unassembled WGS sequence"/>
</dbReference>
<accession>A0A443ST55</accession>
<feature type="compositionally biased region" description="Polar residues" evidence="8">
    <location>
        <begin position="1"/>
        <end position="21"/>
    </location>
</feature>
<keyword evidence="6" id="KW-0539">Nucleus</keyword>
<evidence type="ECO:0000313" key="11">
    <source>
        <dbReference type="Proteomes" id="UP000288716"/>
    </source>
</evidence>